<gene>
    <name evidence="1" type="ORF">DQ393_30350</name>
</gene>
<dbReference type="AlphaFoldDB" id="A0A329Y342"/>
<evidence type="ECO:0000313" key="1">
    <source>
        <dbReference type="EMBL" id="RAX37707.1"/>
    </source>
</evidence>
<comment type="caution">
    <text evidence="1">The sequence shown here is derived from an EMBL/GenBank/DDBJ whole genome shotgun (WGS) entry which is preliminary data.</text>
</comment>
<protein>
    <recommendedName>
        <fullName evidence="3">Nucleotidyl transferase AbiEii/AbiGii toxin family protein</fullName>
    </recommendedName>
</protein>
<reference evidence="1 2" key="1">
    <citation type="submission" date="2018-06" db="EMBL/GenBank/DDBJ databases">
        <title>Whole Genome Sequence of an efficient microsymbiont, Rhizobium tropici.</title>
        <authorList>
            <person name="Srinivasan R."/>
            <person name="Singh H.V."/>
            <person name="Srivastava R."/>
            <person name="Kumari B."/>
            <person name="Radhakrishna A."/>
        </authorList>
    </citation>
    <scope>NUCLEOTIDE SEQUENCE [LARGE SCALE GENOMIC DNA]</scope>
    <source>
        <strain evidence="1 2">IGFRI Rhizo-19</strain>
    </source>
</reference>
<evidence type="ECO:0008006" key="3">
    <source>
        <dbReference type="Google" id="ProtNLM"/>
    </source>
</evidence>
<proteinExistence type="predicted"/>
<name>A0A329Y342_RHITR</name>
<accession>A0A329Y342</accession>
<organism evidence="1 2">
    <name type="scientific">Rhizobium tropici</name>
    <dbReference type="NCBI Taxonomy" id="398"/>
    <lineage>
        <taxon>Bacteria</taxon>
        <taxon>Pseudomonadati</taxon>
        <taxon>Pseudomonadota</taxon>
        <taxon>Alphaproteobacteria</taxon>
        <taxon>Hyphomicrobiales</taxon>
        <taxon>Rhizobiaceae</taxon>
        <taxon>Rhizobium/Agrobacterium group</taxon>
        <taxon>Rhizobium</taxon>
    </lineage>
</organism>
<dbReference type="Pfam" id="PF08843">
    <property type="entry name" value="AbiEii"/>
    <property type="match status" value="1"/>
</dbReference>
<evidence type="ECO:0000313" key="2">
    <source>
        <dbReference type="Proteomes" id="UP000251205"/>
    </source>
</evidence>
<dbReference type="EMBL" id="QMKK01000058">
    <property type="protein sequence ID" value="RAX37707.1"/>
    <property type="molecule type" value="Genomic_DNA"/>
</dbReference>
<dbReference type="Proteomes" id="UP000251205">
    <property type="component" value="Unassembled WGS sequence"/>
</dbReference>
<dbReference type="OrthoDB" id="7305331at2"/>
<sequence length="229" mass="25828">MTQSQNSHWAELFDQALKIISQVNSKFPVLDSWSFGGGTALMLQIGHRESFDVDIFIDDPQVLPYLNPQTQGFALDLYPDAYTFDGTHALKIVFKDIGEVDFIVATHLTFGPTTEREIRGQRVYLETPAEIVAKKIFYRGGSMQPRDMFDIACVRESEGHDYLVTALIPFKDSCRRALKTARVMDARLAEAVMSKLLYQSKYSRIPSQAQQMTIEILEAVCGYGPTTEV</sequence>
<dbReference type="RefSeq" id="WP_112345413.1">
    <property type="nucleotide sequence ID" value="NZ_QMKK01000058.1"/>
</dbReference>
<dbReference type="InterPro" id="IPR014942">
    <property type="entry name" value="AbiEii"/>
</dbReference>